<evidence type="ECO:0000313" key="3">
    <source>
        <dbReference type="EMBL" id="KAJ4954065.1"/>
    </source>
</evidence>
<protein>
    <recommendedName>
        <fullName evidence="2">DUF630 domain-containing protein</fullName>
    </recommendedName>
</protein>
<sequence>MQGERLLKQLVGFREQFANAQMTYLQALKNIGITLRQFTEAETLELEDTPFGLGAPPSPLPLSPSPLPPPPFSPNLRKVVKVEEEEVVQEEGVADGEKRGHGLDNFNPVMGEDGEDDSQRERREVAEGTISIPERLLRDVPLLSVHYCLSHTSAYE</sequence>
<feature type="domain" description="DUF630" evidence="2">
    <location>
        <begin position="5"/>
        <end position="42"/>
    </location>
</feature>
<name>A0A9Q0JXE3_9MAGN</name>
<dbReference type="OrthoDB" id="1919226at2759"/>
<feature type="compositionally biased region" description="Acidic residues" evidence="1">
    <location>
        <begin position="83"/>
        <end position="94"/>
    </location>
</feature>
<accession>A0A9Q0JXE3</accession>
<feature type="compositionally biased region" description="Pro residues" evidence="1">
    <location>
        <begin position="56"/>
        <end position="73"/>
    </location>
</feature>
<dbReference type="AlphaFoldDB" id="A0A9Q0JXE3"/>
<dbReference type="Proteomes" id="UP001141806">
    <property type="component" value="Unassembled WGS sequence"/>
</dbReference>
<evidence type="ECO:0000313" key="4">
    <source>
        <dbReference type="Proteomes" id="UP001141806"/>
    </source>
</evidence>
<reference evidence="3" key="1">
    <citation type="journal article" date="2023" name="Plant J.">
        <title>The genome of the king protea, Protea cynaroides.</title>
        <authorList>
            <person name="Chang J."/>
            <person name="Duong T.A."/>
            <person name="Schoeman C."/>
            <person name="Ma X."/>
            <person name="Roodt D."/>
            <person name="Barker N."/>
            <person name="Li Z."/>
            <person name="Van de Peer Y."/>
            <person name="Mizrachi E."/>
        </authorList>
    </citation>
    <scope>NUCLEOTIDE SEQUENCE</scope>
    <source>
        <tissue evidence="3">Young leaves</tissue>
    </source>
</reference>
<evidence type="ECO:0000259" key="2">
    <source>
        <dbReference type="Pfam" id="PF04783"/>
    </source>
</evidence>
<gene>
    <name evidence="3" type="ORF">NE237_030897</name>
</gene>
<dbReference type="EMBL" id="JAMYWD010000012">
    <property type="protein sequence ID" value="KAJ4954065.1"/>
    <property type="molecule type" value="Genomic_DNA"/>
</dbReference>
<proteinExistence type="predicted"/>
<comment type="caution">
    <text evidence="3">The sequence shown here is derived from an EMBL/GenBank/DDBJ whole genome shotgun (WGS) entry which is preliminary data.</text>
</comment>
<feature type="region of interest" description="Disordered" evidence="1">
    <location>
        <begin position="47"/>
        <end position="125"/>
    </location>
</feature>
<dbReference type="Pfam" id="PF04783">
    <property type="entry name" value="DUF630"/>
    <property type="match status" value="1"/>
</dbReference>
<dbReference type="PANTHER" id="PTHR21450">
    <property type="entry name" value="PROTEIN ALTERED PHOSPHATE STARVATION RESPONSE 1"/>
    <property type="match status" value="1"/>
</dbReference>
<organism evidence="3 4">
    <name type="scientific">Protea cynaroides</name>
    <dbReference type="NCBI Taxonomy" id="273540"/>
    <lineage>
        <taxon>Eukaryota</taxon>
        <taxon>Viridiplantae</taxon>
        <taxon>Streptophyta</taxon>
        <taxon>Embryophyta</taxon>
        <taxon>Tracheophyta</taxon>
        <taxon>Spermatophyta</taxon>
        <taxon>Magnoliopsida</taxon>
        <taxon>Proteales</taxon>
        <taxon>Proteaceae</taxon>
        <taxon>Protea</taxon>
    </lineage>
</organism>
<dbReference type="InterPro" id="IPR006868">
    <property type="entry name" value="DUF630"/>
</dbReference>
<evidence type="ECO:0000256" key="1">
    <source>
        <dbReference type="SAM" id="MobiDB-lite"/>
    </source>
</evidence>
<keyword evidence="4" id="KW-1185">Reference proteome</keyword>
<dbReference type="PANTHER" id="PTHR21450:SF21">
    <property type="entry name" value="REDUCTASE SUBUNIT C, PUTATIVE (DUF630 AND DUF632)-RELATED"/>
    <property type="match status" value="1"/>
</dbReference>